<gene>
    <name evidence="2" type="ORF">CEE55_04140</name>
</gene>
<dbReference type="Proteomes" id="UP000197904">
    <property type="component" value="Unassembled WGS sequence"/>
</dbReference>
<evidence type="ECO:0000313" key="3">
    <source>
        <dbReference type="Proteomes" id="UP000197904"/>
    </source>
</evidence>
<proteinExistence type="predicted"/>
<sequence>MNRGSEAVRARRHLQRRRWPRLQMALIVALAGSENAHGPLRGFRSSPALRYDRRRGPGTWPGFNQP</sequence>
<dbReference type="EMBL" id="NIXP01000018">
    <property type="protein sequence ID" value="OWR34889.1"/>
    <property type="molecule type" value="Genomic_DNA"/>
</dbReference>
<reference evidence="2 3" key="1">
    <citation type="submission" date="2017-06" db="EMBL/GenBank/DDBJ databases">
        <authorList>
            <person name="Kim H.J."/>
            <person name="Triplett B.A."/>
        </authorList>
    </citation>
    <scope>NUCLEOTIDE SEQUENCE [LARGE SCALE GENOMIC DNA]</scope>
    <source>
        <strain evidence="2 3">S18795</strain>
    </source>
</reference>
<name>A0A246L4M1_9GAMM</name>
<feature type="region of interest" description="Disordered" evidence="1">
    <location>
        <begin position="37"/>
        <end position="66"/>
    </location>
</feature>
<evidence type="ECO:0000256" key="1">
    <source>
        <dbReference type="SAM" id="MobiDB-lite"/>
    </source>
</evidence>
<evidence type="ECO:0000313" key="2">
    <source>
        <dbReference type="EMBL" id="OWR34889.1"/>
    </source>
</evidence>
<organism evidence="2 3">
    <name type="scientific">Stenotrophomonas pavanii</name>
    <dbReference type="NCBI Taxonomy" id="487698"/>
    <lineage>
        <taxon>Bacteria</taxon>
        <taxon>Pseudomonadati</taxon>
        <taxon>Pseudomonadota</taxon>
        <taxon>Gammaproteobacteria</taxon>
        <taxon>Lysobacterales</taxon>
        <taxon>Lysobacteraceae</taxon>
        <taxon>Stenotrophomonas</taxon>
    </lineage>
</organism>
<accession>A0A246L4M1</accession>
<protein>
    <submittedName>
        <fullName evidence="2">Uncharacterized protein</fullName>
    </submittedName>
</protein>
<dbReference type="AlphaFoldDB" id="A0A246L4M1"/>
<comment type="caution">
    <text evidence="2">The sequence shown here is derived from an EMBL/GenBank/DDBJ whole genome shotgun (WGS) entry which is preliminary data.</text>
</comment>